<sequence length="76" mass="9002">MKVGETYTVQENRSKVGMFRIKIKRIIQVPFSSINTPDAQAMGYHNLDHWQARWLQYYPELQGLNPELFVVDFDLE</sequence>
<reference evidence="1" key="1">
    <citation type="journal article" date="2015" name="Nature">
        <title>Complex archaea that bridge the gap between prokaryotes and eukaryotes.</title>
        <authorList>
            <person name="Spang A."/>
            <person name="Saw J.H."/>
            <person name="Jorgensen S.L."/>
            <person name="Zaremba-Niedzwiedzka K."/>
            <person name="Martijn J."/>
            <person name="Lind A.E."/>
            <person name="van Eijk R."/>
            <person name="Schleper C."/>
            <person name="Guy L."/>
            <person name="Ettema T.J."/>
        </authorList>
    </citation>
    <scope>NUCLEOTIDE SEQUENCE</scope>
</reference>
<dbReference type="EMBL" id="LAZR01042286">
    <property type="protein sequence ID" value="KKL09890.1"/>
    <property type="molecule type" value="Genomic_DNA"/>
</dbReference>
<gene>
    <name evidence="1" type="ORF">LCGC14_2561330</name>
</gene>
<accession>A0A0F9AKJ0</accession>
<proteinExistence type="predicted"/>
<evidence type="ECO:0000313" key="1">
    <source>
        <dbReference type="EMBL" id="KKL09890.1"/>
    </source>
</evidence>
<comment type="caution">
    <text evidence="1">The sequence shown here is derived from an EMBL/GenBank/DDBJ whole genome shotgun (WGS) entry which is preliminary data.</text>
</comment>
<name>A0A0F9AKJ0_9ZZZZ</name>
<evidence type="ECO:0008006" key="2">
    <source>
        <dbReference type="Google" id="ProtNLM"/>
    </source>
</evidence>
<protein>
    <recommendedName>
        <fullName evidence="2">ASCH domain-containing protein</fullName>
    </recommendedName>
</protein>
<organism evidence="1">
    <name type="scientific">marine sediment metagenome</name>
    <dbReference type="NCBI Taxonomy" id="412755"/>
    <lineage>
        <taxon>unclassified sequences</taxon>
        <taxon>metagenomes</taxon>
        <taxon>ecological metagenomes</taxon>
    </lineage>
</organism>
<dbReference type="AlphaFoldDB" id="A0A0F9AKJ0"/>